<evidence type="ECO:0000313" key="2">
    <source>
        <dbReference type="Proteomes" id="UP000588071"/>
    </source>
</evidence>
<protein>
    <submittedName>
        <fullName evidence="1">ArpU family transcriptional regulator</fullName>
    </submittedName>
</protein>
<dbReference type="EMBL" id="JABAFV010000015">
    <property type="protein sequence ID" value="NME50331.1"/>
    <property type="molecule type" value="Genomic_DNA"/>
</dbReference>
<name>A0A7X9NMZ1_9ENTE</name>
<organism evidence="1 2">
    <name type="scientific">Enterococcus cecorum</name>
    <dbReference type="NCBI Taxonomy" id="44008"/>
    <lineage>
        <taxon>Bacteria</taxon>
        <taxon>Bacillati</taxon>
        <taxon>Bacillota</taxon>
        <taxon>Bacilli</taxon>
        <taxon>Lactobacillales</taxon>
        <taxon>Enterococcaceae</taxon>
        <taxon>Enterococcus</taxon>
    </lineage>
</organism>
<gene>
    <name evidence="1" type="ORF">HF857_08900</name>
</gene>
<sequence length="156" mass="18349">MKFDLNKYKKDNENEVDYHKTKDNLKIFLSAYFKARERVGMPREPKITATLSEIPVSSGRVSKEAEDILIQNEQAKAEFLELHDLYIKGYSAIQVPNSEERTKRRKKIFCDRMVKGYTEYVTAERRFIAESLVRSELKQAIIQFCQELDIVEYKKG</sequence>
<accession>A0A7X9NMZ1</accession>
<proteinExistence type="predicted"/>
<dbReference type="Proteomes" id="UP000588071">
    <property type="component" value="Unassembled WGS sequence"/>
</dbReference>
<evidence type="ECO:0000313" key="1">
    <source>
        <dbReference type="EMBL" id="NME50331.1"/>
    </source>
</evidence>
<reference evidence="1 2" key="1">
    <citation type="submission" date="2020-04" db="EMBL/GenBank/DDBJ databases">
        <authorList>
            <person name="Hitch T.C.A."/>
            <person name="Wylensek D."/>
            <person name="Clavel T."/>
        </authorList>
    </citation>
    <scope>NUCLEOTIDE SEQUENCE [LARGE SCALE GENOMIC DNA]</scope>
    <source>
        <strain evidence="1 2">WCA-380-WT-3C</strain>
    </source>
</reference>
<dbReference type="AlphaFoldDB" id="A0A7X9NMZ1"/>
<comment type="caution">
    <text evidence="1">The sequence shown here is derived from an EMBL/GenBank/DDBJ whole genome shotgun (WGS) entry which is preliminary data.</text>
</comment>